<comment type="caution">
    <text evidence="2">The sequence shown here is derived from an EMBL/GenBank/DDBJ whole genome shotgun (WGS) entry which is preliminary data.</text>
</comment>
<protein>
    <recommendedName>
        <fullName evidence="4">DUF4398 domain-containing protein</fullName>
    </recommendedName>
</protein>
<feature type="compositionally biased region" description="Pro residues" evidence="1">
    <location>
        <begin position="66"/>
        <end position="89"/>
    </location>
</feature>
<reference evidence="2 3" key="1">
    <citation type="journal article" date="2019" name="Nat. Microbiol.">
        <title>Mediterranean grassland soil C-N compound turnover is dependent on rainfall and depth, and is mediated by genomically divergent microorganisms.</title>
        <authorList>
            <person name="Diamond S."/>
            <person name="Andeer P.F."/>
            <person name="Li Z."/>
            <person name="Crits-Christoph A."/>
            <person name="Burstein D."/>
            <person name="Anantharaman K."/>
            <person name="Lane K.R."/>
            <person name="Thomas B.C."/>
            <person name="Pan C."/>
            <person name="Northen T.R."/>
            <person name="Banfield J.F."/>
        </authorList>
    </citation>
    <scope>NUCLEOTIDE SEQUENCE [LARGE SCALE GENOMIC DNA]</scope>
    <source>
        <strain evidence="2">WS_3</strain>
    </source>
</reference>
<dbReference type="Proteomes" id="UP000320184">
    <property type="component" value="Unassembled WGS sequence"/>
</dbReference>
<feature type="region of interest" description="Disordered" evidence="1">
    <location>
        <begin position="57"/>
        <end position="99"/>
    </location>
</feature>
<name>A0A538SJA2_UNCEI</name>
<gene>
    <name evidence="2" type="ORF">E6K73_05640</name>
</gene>
<accession>A0A538SJA2</accession>
<proteinExistence type="predicted"/>
<evidence type="ECO:0008006" key="4">
    <source>
        <dbReference type="Google" id="ProtNLM"/>
    </source>
</evidence>
<dbReference type="EMBL" id="VBOT01000071">
    <property type="protein sequence ID" value="TMQ51450.1"/>
    <property type="molecule type" value="Genomic_DNA"/>
</dbReference>
<evidence type="ECO:0000313" key="3">
    <source>
        <dbReference type="Proteomes" id="UP000320184"/>
    </source>
</evidence>
<evidence type="ECO:0000256" key="1">
    <source>
        <dbReference type="SAM" id="MobiDB-lite"/>
    </source>
</evidence>
<organism evidence="2 3">
    <name type="scientific">Eiseniibacteriota bacterium</name>
    <dbReference type="NCBI Taxonomy" id="2212470"/>
    <lineage>
        <taxon>Bacteria</taxon>
        <taxon>Candidatus Eiseniibacteriota</taxon>
    </lineage>
</organism>
<dbReference type="AlphaFoldDB" id="A0A538SJA2"/>
<sequence>MTNEGAGSSRESRGMPARRPAPRRVPARLPRGPFAVALLLLVLGTGCARLTATGREPVGVPVESRPTPPQPPENAPAPDSLVPPTPPPDTTTHARPVVQSRLAADTTAAVTAARRCEGRRLFPEQESTYDSVLELLNQTRAALARGDMARAESFARQARQLATSLNCR</sequence>
<evidence type="ECO:0000313" key="2">
    <source>
        <dbReference type="EMBL" id="TMQ51450.1"/>
    </source>
</evidence>
<feature type="region of interest" description="Disordered" evidence="1">
    <location>
        <begin position="1"/>
        <end position="30"/>
    </location>
</feature>